<dbReference type="InterPro" id="IPR020471">
    <property type="entry name" value="AKR"/>
</dbReference>
<dbReference type="InterPro" id="IPR023210">
    <property type="entry name" value="NADP_OxRdtase_dom"/>
</dbReference>
<gene>
    <name evidence="3" type="ORF">FKZ61_19910</name>
</gene>
<evidence type="ECO:0000313" key="4">
    <source>
        <dbReference type="Proteomes" id="UP000317371"/>
    </source>
</evidence>
<dbReference type="PANTHER" id="PTHR43364:SF4">
    <property type="entry name" value="NAD(P)-LINKED OXIDOREDUCTASE SUPERFAMILY PROTEIN"/>
    <property type="match status" value="1"/>
</dbReference>
<dbReference type="GO" id="GO:0016491">
    <property type="term" value="F:oxidoreductase activity"/>
    <property type="evidence" value="ECO:0007669"/>
    <property type="project" value="UniProtKB-KW"/>
</dbReference>
<dbReference type="GO" id="GO:0005829">
    <property type="term" value="C:cytosol"/>
    <property type="evidence" value="ECO:0007669"/>
    <property type="project" value="TreeGrafter"/>
</dbReference>
<keyword evidence="4" id="KW-1185">Reference proteome</keyword>
<dbReference type="AlphaFoldDB" id="A0A540VAH1"/>
<dbReference type="Pfam" id="PF00248">
    <property type="entry name" value="Aldo_ket_red"/>
    <property type="match status" value="1"/>
</dbReference>
<dbReference type="RefSeq" id="WP_141611917.1">
    <property type="nucleotide sequence ID" value="NZ_VIGC02000033.1"/>
</dbReference>
<dbReference type="Gene3D" id="3.20.20.100">
    <property type="entry name" value="NADP-dependent oxidoreductase domain"/>
    <property type="match status" value="1"/>
</dbReference>
<dbReference type="EMBL" id="VIGC01000033">
    <property type="protein sequence ID" value="TQE93777.1"/>
    <property type="molecule type" value="Genomic_DNA"/>
</dbReference>
<evidence type="ECO:0000313" key="3">
    <source>
        <dbReference type="EMBL" id="TQE93777.1"/>
    </source>
</evidence>
<dbReference type="InterPro" id="IPR050523">
    <property type="entry name" value="AKR_Detox_Biosynth"/>
</dbReference>
<protein>
    <submittedName>
        <fullName evidence="3">Aldo/keto reductase</fullName>
    </submittedName>
</protein>
<comment type="caution">
    <text evidence="3">The sequence shown here is derived from an EMBL/GenBank/DDBJ whole genome shotgun (WGS) entry which is preliminary data.</text>
</comment>
<dbReference type="SUPFAM" id="SSF51430">
    <property type="entry name" value="NAD(P)-linked oxidoreductase"/>
    <property type="match status" value="1"/>
</dbReference>
<dbReference type="PRINTS" id="PR00069">
    <property type="entry name" value="ALDKETRDTASE"/>
</dbReference>
<dbReference type="PANTHER" id="PTHR43364">
    <property type="entry name" value="NADH-SPECIFIC METHYLGLYOXAL REDUCTASE-RELATED"/>
    <property type="match status" value="1"/>
</dbReference>
<dbReference type="Proteomes" id="UP000317371">
    <property type="component" value="Unassembled WGS sequence"/>
</dbReference>
<proteinExistence type="predicted"/>
<dbReference type="OrthoDB" id="9804790at2"/>
<keyword evidence="1" id="KW-0560">Oxidoreductase</keyword>
<accession>A0A540VAH1</accession>
<name>A0A540VAH1_9CHLR</name>
<reference evidence="3 4" key="1">
    <citation type="submission" date="2019-06" db="EMBL/GenBank/DDBJ databases">
        <title>Genome sequence of Litorilinea aerophila BAA-2444.</title>
        <authorList>
            <person name="Maclea K.S."/>
            <person name="Maurais E.G."/>
            <person name="Iannazzi L.C."/>
        </authorList>
    </citation>
    <scope>NUCLEOTIDE SEQUENCE [LARGE SCALE GENOMIC DNA]</scope>
    <source>
        <strain evidence="3 4">ATCC BAA-2444</strain>
    </source>
</reference>
<feature type="domain" description="NADP-dependent oxidoreductase" evidence="2">
    <location>
        <begin position="16"/>
        <end position="296"/>
    </location>
</feature>
<evidence type="ECO:0000256" key="1">
    <source>
        <dbReference type="ARBA" id="ARBA00023002"/>
    </source>
</evidence>
<sequence>MQYVPLGNTGETVSQMCLGTMMFGDRCDEAESDRILATAMDAGVNFVDTAWSYMEGRTEEILGRILKGRRDKLFVVTKVTKSTDGAWIRQSIDESLARLQLDYVDLYLIHWPRPHMRPVEMMEALNDVVKAGKARYVGCSNFPAWLLAHCNAIAQREGWAPLVCNQVPYNLIERGIEVEVLPQAVAEKIAITTYRPLLMGVLAGKYGAGETIPEDSRGATDPRVPAWLEKFGAGLVRFNQFAAERGLHPAQLAIAWVRHTPGVTAPIVGVSSQRQLQSSLGAFDVELTEEEYKQLADMFDAAVKEESGGSYPSLRRSFELVTN</sequence>
<organism evidence="3 4">
    <name type="scientific">Litorilinea aerophila</name>
    <dbReference type="NCBI Taxonomy" id="1204385"/>
    <lineage>
        <taxon>Bacteria</taxon>
        <taxon>Bacillati</taxon>
        <taxon>Chloroflexota</taxon>
        <taxon>Caldilineae</taxon>
        <taxon>Caldilineales</taxon>
        <taxon>Caldilineaceae</taxon>
        <taxon>Litorilinea</taxon>
    </lineage>
</organism>
<dbReference type="InParanoid" id="A0A540VAH1"/>
<evidence type="ECO:0000259" key="2">
    <source>
        <dbReference type="Pfam" id="PF00248"/>
    </source>
</evidence>
<dbReference type="InterPro" id="IPR036812">
    <property type="entry name" value="NAD(P)_OxRdtase_dom_sf"/>
</dbReference>